<name>A0A078FVL9_BRANA</name>
<organism evidence="1 2">
    <name type="scientific">Brassica napus</name>
    <name type="common">Rape</name>
    <dbReference type="NCBI Taxonomy" id="3708"/>
    <lineage>
        <taxon>Eukaryota</taxon>
        <taxon>Viridiplantae</taxon>
        <taxon>Streptophyta</taxon>
        <taxon>Embryophyta</taxon>
        <taxon>Tracheophyta</taxon>
        <taxon>Spermatophyta</taxon>
        <taxon>Magnoliopsida</taxon>
        <taxon>eudicotyledons</taxon>
        <taxon>Gunneridae</taxon>
        <taxon>Pentapetalae</taxon>
        <taxon>rosids</taxon>
        <taxon>malvids</taxon>
        <taxon>Brassicales</taxon>
        <taxon>Brassicaceae</taxon>
        <taxon>Brassiceae</taxon>
        <taxon>Brassica</taxon>
    </lineage>
</organism>
<keyword evidence="2" id="KW-1185">Reference proteome</keyword>
<dbReference type="Proteomes" id="UP000028999">
    <property type="component" value="Unassembled WGS sequence"/>
</dbReference>
<reference evidence="1 2" key="1">
    <citation type="journal article" date="2014" name="Science">
        <title>Plant genetics. Early allopolyploid evolution in the post-Neolithic Brassica napus oilseed genome.</title>
        <authorList>
            <person name="Chalhoub B."/>
            <person name="Denoeud F."/>
            <person name="Liu S."/>
            <person name="Parkin I.A."/>
            <person name="Tang H."/>
            <person name="Wang X."/>
            <person name="Chiquet J."/>
            <person name="Belcram H."/>
            <person name="Tong C."/>
            <person name="Samans B."/>
            <person name="Correa M."/>
            <person name="Da Silva C."/>
            <person name="Just J."/>
            <person name="Falentin C."/>
            <person name="Koh C.S."/>
            <person name="Le Clainche I."/>
            <person name="Bernard M."/>
            <person name="Bento P."/>
            <person name="Noel B."/>
            <person name="Labadie K."/>
            <person name="Alberti A."/>
            <person name="Charles M."/>
            <person name="Arnaud D."/>
            <person name="Guo H."/>
            <person name="Daviaud C."/>
            <person name="Alamery S."/>
            <person name="Jabbari K."/>
            <person name="Zhao M."/>
            <person name="Edger P.P."/>
            <person name="Chelaifa H."/>
            <person name="Tack D."/>
            <person name="Lassalle G."/>
            <person name="Mestiri I."/>
            <person name="Schnel N."/>
            <person name="Le Paslier M.C."/>
            <person name="Fan G."/>
            <person name="Renault V."/>
            <person name="Bayer P.E."/>
            <person name="Golicz A.A."/>
            <person name="Manoli S."/>
            <person name="Lee T.H."/>
            <person name="Thi V.H."/>
            <person name="Chalabi S."/>
            <person name="Hu Q."/>
            <person name="Fan C."/>
            <person name="Tollenaere R."/>
            <person name="Lu Y."/>
            <person name="Battail C."/>
            <person name="Shen J."/>
            <person name="Sidebottom C.H."/>
            <person name="Wang X."/>
            <person name="Canaguier A."/>
            <person name="Chauveau A."/>
            <person name="Berard A."/>
            <person name="Deniot G."/>
            <person name="Guan M."/>
            <person name="Liu Z."/>
            <person name="Sun F."/>
            <person name="Lim Y.P."/>
            <person name="Lyons E."/>
            <person name="Town C.D."/>
            <person name="Bancroft I."/>
            <person name="Wang X."/>
            <person name="Meng J."/>
            <person name="Ma J."/>
            <person name="Pires J.C."/>
            <person name="King G.J."/>
            <person name="Brunel D."/>
            <person name="Delourme R."/>
            <person name="Renard M."/>
            <person name="Aury J.M."/>
            <person name="Adams K.L."/>
            <person name="Batley J."/>
            <person name="Snowdon R.J."/>
            <person name="Tost J."/>
            <person name="Edwards D."/>
            <person name="Zhou Y."/>
            <person name="Hua W."/>
            <person name="Sharpe A.G."/>
            <person name="Paterson A.H."/>
            <person name="Guan C."/>
            <person name="Wincker P."/>
        </authorList>
    </citation>
    <scope>NUCLEOTIDE SEQUENCE [LARGE SCALE GENOMIC DNA]</scope>
    <source>
        <strain evidence="2">cv. Darmor-bzh</strain>
    </source>
</reference>
<dbReference type="Gramene" id="CDY18465">
    <property type="protein sequence ID" value="CDY18465"/>
    <property type="gene ID" value="GSBRNA2T00005467001"/>
</dbReference>
<sequence length="21" mass="2143">MGSDSSCGGRSFATNLINGLR</sequence>
<protein>
    <submittedName>
        <fullName evidence="1">BnaA04g21220D protein</fullName>
    </submittedName>
</protein>
<accession>A0A078FVL9</accession>
<dbReference type="EMBL" id="LK032085">
    <property type="protein sequence ID" value="CDY18465.1"/>
    <property type="molecule type" value="Genomic_DNA"/>
</dbReference>
<evidence type="ECO:0000313" key="2">
    <source>
        <dbReference type="Proteomes" id="UP000028999"/>
    </source>
</evidence>
<gene>
    <name evidence="1" type="primary">BnaA04g21220D</name>
    <name evidence="1" type="ORF">GSBRNA2T00005467001</name>
</gene>
<dbReference type="AlphaFoldDB" id="A0A078FVL9"/>
<proteinExistence type="predicted"/>
<dbReference type="PaxDb" id="3708-A0A078FVL9"/>
<evidence type="ECO:0000313" key="1">
    <source>
        <dbReference type="EMBL" id="CDY18465.1"/>
    </source>
</evidence>